<comment type="subcellular location">
    <subcellularLocation>
        <location evidence="1">Cell envelope</location>
    </subcellularLocation>
</comment>
<proteinExistence type="inferred from homology"/>
<dbReference type="CDD" id="cd01536">
    <property type="entry name" value="PBP1_ABC_sugar_binding-like"/>
    <property type="match status" value="1"/>
</dbReference>
<dbReference type="Proteomes" id="UP000242432">
    <property type="component" value="Unassembled WGS sequence"/>
</dbReference>
<feature type="signal peptide" evidence="4">
    <location>
        <begin position="1"/>
        <end position="23"/>
    </location>
</feature>
<keyword evidence="3 4" id="KW-0732">Signal</keyword>
<accession>A0A1T4UUT9</accession>
<dbReference type="AlphaFoldDB" id="A0A1T4UUT9"/>
<evidence type="ECO:0000256" key="2">
    <source>
        <dbReference type="ARBA" id="ARBA00007639"/>
    </source>
</evidence>
<dbReference type="InterPro" id="IPR025997">
    <property type="entry name" value="SBP_2_dom"/>
</dbReference>
<dbReference type="SUPFAM" id="SSF53822">
    <property type="entry name" value="Periplasmic binding protein-like I"/>
    <property type="match status" value="1"/>
</dbReference>
<comment type="similarity">
    <text evidence="2">Belongs to the bacterial solute-binding protein 2 family.</text>
</comment>
<evidence type="ECO:0000313" key="6">
    <source>
        <dbReference type="EMBL" id="SKA56499.1"/>
    </source>
</evidence>
<keyword evidence="7" id="KW-1185">Reference proteome</keyword>
<dbReference type="GO" id="GO:0030246">
    <property type="term" value="F:carbohydrate binding"/>
    <property type="evidence" value="ECO:0007669"/>
    <property type="project" value="UniProtKB-ARBA"/>
</dbReference>
<evidence type="ECO:0000313" key="7">
    <source>
        <dbReference type="Proteomes" id="UP000242432"/>
    </source>
</evidence>
<dbReference type="STRING" id="83771.SAMN02910357_02200"/>
<organism evidence="6 7">
    <name type="scientific">Succinivibrio dextrinosolvens DSM 3072</name>
    <dbReference type="NCBI Taxonomy" id="1123324"/>
    <lineage>
        <taxon>Bacteria</taxon>
        <taxon>Pseudomonadati</taxon>
        <taxon>Pseudomonadota</taxon>
        <taxon>Gammaproteobacteria</taxon>
        <taxon>Aeromonadales</taxon>
        <taxon>Succinivibrionaceae</taxon>
        <taxon>Succinivibrio</taxon>
    </lineage>
</organism>
<dbReference type="GO" id="GO:0055085">
    <property type="term" value="P:transmembrane transport"/>
    <property type="evidence" value="ECO:0007669"/>
    <property type="project" value="UniProtKB-ARBA"/>
</dbReference>
<dbReference type="Gene3D" id="3.40.50.2300">
    <property type="match status" value="2"/>
</dbReference>
<dbReference type="GO" id="GO:0030313">
    <property type="term" value="C:cell envelope"/>
    <property type="evidence" value="ECO:0007669"/>
    <property type="project" value="UniProtKB-SubCell"/>
</dbReference>
<protein>
    <submittedName>
        <fullName evidence="6">Monosaccharide ABC transporter substrate-binding protein, CUT2 family (TC 3.A.1.2.-)</fullName>
    </submittedName>
</protein>
<reference evidence="7" key="1">
    <citation type="submission" date="2017-02" db="EMBL/GenBank/DDBJ databases">
        <authorList>
            <person name="Varghese N."/>
            <person name="Submissions S."/>
        </authorList>
    </citation>
    <scope>NUCLEOTIDE SEQUENCE [LARGE SCALE GENOMIC DNA]</scope>
    <source>
        <strain evidence="7">DSM 3072</strain>
    </source>
</reference>
<evidence type="ECO:0000256" key="3">
    <source>
        <dbReference type="ARBA" id="ARBA00022729"/>
    </source>
</evidence>
<feature type="domain" description="Periplasmic binding protein" evidence="5">
    <location>
        <begin position="52"/>
        <end position="287"/>
    </location>
</feature>
<feature type="chain" id="PRO_5012572121" evidence="4">
    <location>
        <begin position="24"/>
        <end position="342"/>
    </location>
</feature>
<dbReference type="EMBL" id="FUXX01000001">
    <property type="protein sequence ID" value="SKA56499.1"/>
    <property type="molecule type" value="Genomic_DNA"/>
</dbReference>
<gene>
    <name evidence="6" type="ORF">SAMN02745213_00012</name>
</gene>
<dbReference type="RefSeq" id="WP_078927694.1">
    <property type="nucleotide sequence ID" value="NZ_FUXX01000001.1"/>
</dbReference>
<dbReference type="PANTHER" id="PTHR46847:SF1">
    <property type="entry name" value="D-ALLOSE-BINDING PERIPLASMIC PROTEIN-RELATED"/>
    <property type="match status" value="1"/>
</dbReference>
<name>A0A1T4UUT9_9GAMM</name>
<dbReference type="InterPro" id="IPR028082">
    <property type="entry name" value="Peripla_BP_I"/>
</dbReference>
<dbReference type="Pfam" id="PF13407">
    <property type="entry name" value="Peripla_BP_4"/>
    <property type="match status" value="1"/>
</dbReference>
<dbReference type="PANTHER" id="PTHR46847">
    <property type="entry name" value="D-ALLOSE-BINDING PERIPLASMIC PROTEIN-RELATED"/>
    <property type="match status" value="1"/>
</dbReference>
<sequence length="342" mass="36534">MKKTLLSALFCAATLAFTAPSFAATTSETQGIQASPEFYAKANLSALKGKKIGITIQSLRNAYWAGVMAALEDVLSANGAKFTIVECDDKSAKQVAQIENFISSGCDFILVHPSDAAAVEDACAEARKQGIKVMCWDDPMTNTDGNWILNNTNLGIAIGELAGNFINEHYSTDKKAKVAVLGFPQTKILLEREEGIREGMKNVADGKYEIVASQAALRPNEAQTAIETILQREPDCKVVTGIGAGPMIGADEALQIATNGKIPEDMGVFTTDVTKQQLQHLSDPTYPAKGIIGFEGSDVDTATSCASMFALILENKLPEHNVIRGVAPITKENVEKISSGMK</sequence>
<evidence type="ECO:0000256" key="4">
    <source>
        <dbReference type="SAM" id="SignalP"/>
    </source>
</evidence>
<evidence type="ECO:0000259" key="5">
    <source>
        <dbReference type="Pfam" id="PF13407"/>
    </source>
</evidence>
<evidence type="ECO:0000256" key="1">
    <source>
        <dbReference type="ARBA" id="ARBA00004196"/>
    </source>
</evidence>